<protein>
    <submittedName>
        <fullName evidence="1">Uncharacterized protein</fullName>
    </submittedName>
</protein>
<accession>A0ACB8B4G9</accession>
<gene>
    <name evidence="1" type="ORF">BV22DRAFT_1122835</name>
</gene>
<dbReference type="EMBL" id="MU266590">
    <property type="protein sequence ID" value="KAH7920292.1"/>
    <property type="molecule type" value="Genomic_DNA"/>
</dbReference>
<name>A0ACB8B4G9_9AGAM</name>
<sequence>MALTVSPQSALSSWDETIVPALRKRLESESRILAKRMSVASISSLDDTPRLNAPSNSGHTARDQASSPTYSSEYHTTSAIPRPSLQLTRAPLDGHPDISVNHHRVNGVSSNGSSYTRARTYSQPYSYEASHSNGHANGAALPTPDSSRPTSPRASDAKPTRIPVVVRGRAGSTSSHAQSIVARTESRNGYSPYQSPPPDVSPDLWVVEEADNPNPSASTVSVPRRQRSDLLNEPAPFSAGSITSSLLSKQSDYVSHDNAYAAPRPSNDSEERPFEHWYRGDVHRNGGVGELRVGKHQEMLQIANFGHNIRTPNRSATREMPIQADASRRRKRADSVAGIGARESLYLDDDRAKDVDMVFDEGPLTDIDGEGDTDPENIYDAYIAGTEDVQPHPAFTTSTPGLPTSNVDSRSATPTTFQPPSRHDTTPTSRIPVARVASEPMRAGTPTDPLRMHSEPPLPSTSAATSSSRSRTMSRSTSQPQQQTPEPPQSQKRRAKSPATASPASTPKKAKAKVRTPPSRRKEDVRGSVASYPTPEGDGIADAIPTWIQPVPKSGNWDEVVLPVVARKKGLDGQYELADGSPRAKEPDYSPPEPAPGTFGFDYSKYKRALGERIPMDEFGHREERANDASNDGPKLVPLAESETCRQDQRSVFAKPPDSPAPFSQYIRPRESQIPTVTVTRPSTDVERGEDDDASGGCCKCVIM</sequence>
<comment type="caution">
    <text evidence="1">The sequence shown here is derived from an EMBL/GenBank/DDBJ whole genome shotgun (WGS) entry which is preliminary data.</text>
</comment>
<evidence type="ECO:0000313" key="2">
    <source>
        <dbReference type="Proteomes" id="UP000790709"/>
    </source>
</evidence>
<proteinExistence type="predicted"/>
<dbReference type="Proteomes" id="UP000790709">
    <property type="component" value="Unassembled WGS sequence"/>
</dbReference>
<evidence type="ECO:0000313" key="1">
    <source>
        <dbReference type="EMBL" id="KAH7920292.1"/>
    </source>
</evidence>
<reference evidence="1" key="1">
    <citation type="journal article" date="2021" name="New Phytol.">
        <title>Evolutionary innovations through gain and loss of genes in the ectomycorrhizal Boletales.</title>
        <authorList>
            <person name="Wu G."/>
            <person name="Miyauchi S."/>
            <person name="Morin E."/>
            <person name="Kuo A."/>
            <person name="Drula E."/>
            <person name="Varga T."/>
            <person name="Kohler A."/>
            <person name="Feng B."/>
            <person name="Cao Y."/>
            <person name="Lipzen A."/>
            <person name="Daum C."/>
            <person name="Hundley H."/>
            <person name="Pangilinan J."/>
            <person name="Johnson J."/>
            <person name="Barry K."/>
            <person name="LaButti K."/>
            <person name="Ng V."/>
            <person name="Ahrendt S."/>
            <person name="Min B."/>
            <person name="Choi I.G."/>
            <person name="Park H."/>
            <person name="Plett J.M."/>
            <person name="Magnuson J."/>
            <person name="Spatafora J.W."/>
            <person name="Nagy L.G."/>
            <person name="Henrissat B."/>
            <person name="Grigoriev I.V."/>
            <person name="Yang Z.L."/>
            <person name="Xu J."/>
            <person name="Martin F.M."/>
        </authorList>
    </citation>
    <scope>NUCLEOTIDE SEQUENCE</scope>
    <source>
        <strain evidence="1">KUC20120723A-06</strain>
    </source>
</reference>
<keyword evidence="2" id="KW-1185">Reference proteome</keyword>
<organism evidence="1 2">
    <name type="scientific">Leucogyrophana mollusca</name>
    <dbReference type="NCBI Taxonomy" id="85980"/>
    <lineage>
        <taxon>Eukaryota</taxon>
        <taxon>Fungi</taxon>
        <taxon>Dikarya</taxon>
        <taxon>Basidiomycota</taxon>
        <taxon>Agaricomycotina</taxon>
        <taxon>Agaricomycetes</taxon>
        <taxon>Agaricomycetidae</taxon>
        <taxon>Boletales</taxon>
        <taxon>Boletales incertae sedis</taxon>
        <taxon>Leucogyrophana</taxon>
    </lineage>
</organism>